<dbReference type="PANTHER" id="PTHR35011">
    <property type="entry name" value="2,3-DIKETO-L-GULONATE TRAP TRANSPORTER SMALL PERMEASE PROTEIN YIAM"/>
    <property type="match status" value="1"/>
</dbReference>
<feature type="transmembrane region" description="Helical" evidence="9">
    <location>
        <begin position="47"/>
        <end position="64"/>
    </location>
</feature>
<dbReference type="InterPro" id="IPR007387">
    <property type="entry name" value="TRAP_DctQ"/>
</dbReference>
<proteinExistence type="inferred from homology"/>
<evidence type="ECO:0000256" key="4">
    <source>
        <dbReference type="ARBA" id="ARBA00022519"/>
    </source>
</evidence>
<evidence type="ECO:0000256" key="3">
    <source>
        <dbReference type="ARBA" id="ARBA00022475"/>
    </source>
</evidence>
<comment type="subunit">
    <text evidence="9">The complex comprises the extracytoplasmic solute receptor protein and the two transmembrane proteins.</text>
</comment>
<evidence type="ECO:0000313" key="12">
    <source>
        <dbReference type="Proteomes" id="UP001215503"/>
    </source>
</evidence>
<comment type="function">
    <text evidence="9">Part of the tripartite ATP-independent periplasmic (TRAP) transport system.</text>
</comment>
<dbReference type="EMBL" id="JARHUD010000003">
    <property type="protein sequence ID" value="MDF2095552.1"/>
    <property type="molecule type" value="Genomic_DNA"/>
</dbReference>
<organism evidence="11 12">
    <name type="scientific">Aquibaculum arenosum</name>
    <dbReference type="NCBI Taxonomy" id="3032591"/>
    <lineage>
        <taxon>Bacteria</taxon>
        <taxon>Pseudomonadati</taxon>
        <taxon>Pseudomonadota</taxon>
        <taxon>Alphaproteobacteria</taxon>
        <taxon>Rhodospirillales</taxon>
        <taxon>Rhodovibrionaceae</taxon>
        <taxon>Aquibaculum</taxon>
    </lineage>
</organism>
<keyword evidence="12" id="KW-1185">Reference proteome</keyword>
<accession>A0ABT5YKT0</accession>
<feature type="transmembrane region" description="Helical" evidence="9">
    <location>
        <begin position="84"/>
        <end position="106"/>
    </location>
</feature>
<evidence type="ECO:0000313" key="11">
    <source>
        <dbReference type="EMBL" id="MDF2095552.1"/>
    </source>
</evidence>
<dbReference type="RefSeq" id="WP_275821091.1">
    <property type="nucleotide sequence ID" value="NZ_JARHUD010000003.1"/>
</dbReference>
<evidence type="ECO:0000256" key="2">
    <source>
        <dbReference type="ARBA" id="ARBA00022448"/>
    </source>
</evidence>
<evidence type="ECO:0000256" key="5">
    <source>
        <dbReference type="ARBA" id="ARBA00022692"/>
    </source>
</evidence>
<evidence type="ECO:0000256" key="6">
    <source>
        <dbReference type="ARBA" id="ARBA00022989"/>
    </source>
</evidence>
<evidence type="ECO:0000259" key="10">
    <source>
        <dbReference type="Pfam" id="PF04290"/>
    </source>
</evidence>
<comment type="similarity">
    <text evidence="8 9">Belongs to the TRAP transporter small permease family.</text>
</comment>
<evidence type="ECO:0000256" key="1">
    <source>
        <dbReference type="ARBA" id="ARBA00004429"/>
    </source>
</evidence>
<keyword evidence="5 9" id="KW-0812">Transmembrane</keyword>
<comment type="caution">
    <text evidence="11">The sequence shown here is derived from an EMBL/GenBank/DDBJ whole genome shotgun (WGS) entry which is preliminary data.</text>
</comment>
<dbReference type="Proteomes" id="UP001215503">
    <property type="component" value="Unassembled WGS sequence"/>
</dbReference>
<keyword evidence="3" id="KW-1003">Cell membrane</keyword>
<reference evidence="11 12" key="1">
    <citation type="submission" date="2023-03" db="EMBL/GenBank/DDBJ databases">
        <title>Fodinicurvata sp. CAU 1616 isolated from sea sendiment.</title>
        <authorList>
            <person name="Kim W."/>
        </authorList>
    </citation>
    <scope>NUCLEOTIDE SEQUENCE [LARGE SCALE GENOMIC DNA]</scope>
    <source>
        <strain evidence="11 12">CAU 1616</strain>
    </source>
</reference>
<name>A0ABT5YKT0_9PROT</name>
<keyword evidence="4 9" id="KW-0997">Cell inner membrane</keyword>
<feature type="domain" description="Tripartite ATP-independent periplasmic transporters DctQ component" evidence="10">
    <location>
        <begin position="25"/>
        <end position="153"/>
    </location>
</feature>
<evidence type="ECO:0000256" key="7">
    <source>
        <dbReference type="ARBA" id="ARBA00023136"/>
    </source>
</evidence>
<evidence type="ECO:0000256" key="8">
    <source>
        <dbReference type="ARBA" id="ARBA00038436"/>
    </source>
</evidence>
<feature type="transmembrane region" description="Helical" evidence="9">
    <location>
        <begin position="9"/>
        <end position="32"/>
    </location>
</feature>
<keyword evidence="6 9" id="KW-1133">Transmembrane helix</keyword>
<dbReference type="Pfam" id="PF04290">
    <property type="entry name" value="DctQ"/>
    <property type="match status" value="1"/>
</dbReference>
<evidence type="ECO:0000256" key="9">
    <source>
        <dbReference type="RuleBase" id="RU369079"/>
    </source>
</evidence>
<keyword evidence="2 9" id="KW-0813">Transport</keyword>
<comment type="subcellular location">
    <subcellularLocation>
        <location evidence="1 9">Cell inner membrane</location>
        <topology evidence="1 9">Multi-pass membrane protein</topology>
    </subcellularLocation>
</comment>
<gene>
    <name evidence="11" type="ORF">P2G67_06145</name>
</gene>
<keyword evidence="7 9" id="KW-0472">Membrane</keyword>
<dbReference type="InterPro" id="IPR055348">
    <property type="entry name" value="DctQ"/>
</dbReference>
<sequence>MIRRLLDALYYAAGGLAALCLILILIAITLQIAARWFGIPLHGPAEIAGYLMAAASFLALAHTLNHGAHIRVGLLLNFLGKKRFWGELWCLLVASAGSIYVAWYAVRTVYWSWLLGDVSQGQDATPLWIAQTPVAVGSIILAICLLDNLVTLLITGRDNIRAGVTKPSRVE</sequence>
<protein>
    <recommendedName>
        <fullName evidence="9">TRAP transporter small permease protein</fullName>
    </recommendedName>
</protein>
<dbReference type="PANTHER" id="PTHR35011:SF10">
    <property type="entry name" value="TRAP TRANSPORTER SMALL PERMEASE PROTEIN"/>
    <property type="match status" value="1"/>
</dbReference>
<feature type="transmembrane region" description="Helical" evidence="9">
    <location>
        <begin position="126"/>
        <end position="154"/>
    </location>
</feature>